<dbReference type="WBParaSite" id="PSAMB.scaffold488size49556.g6429.t1">
    <property type="protein sequence ID" value="PSAMB.scaffold488size49556.g6429.t1"/>
    <property type="gene ID" value="PSAMB.scaffold488size49556.g6429"/>
</dbReference>
<reference evidence="4" key="1">
    <citation type="submission" date="2022-11" db="UniProtKB">
        <authorList>
            <consortium name="WormBaseParasite"/>
        </authorList>
    </citation>
    <scope>IDENTIFICATION</scope>
</reference>
<dbReference type="GO" id="GO:1902562">
    <property type="term" value="C:H4 histone acetyltransferase complex"/>
    <property type="evidence" value="ECO:0007669"/>
    <property type="project" value="UniProtKB-ARBA"/>
</dbReference>
<dbReference type="PROSITE" id="PS52052">
    <property type="entry name" value="PEHE"/>
    <property type="match status" value="1"/>
</dbReference>
<evidence type="ECO:0000313" key="3">
    <source>
        <dbReference type="Proteomes" id="UP000887566"/>
    </source>
</evidence>
<dbReference type="InterPro" id="IPR029332">
    <property type="entry name" value="PEHE_dom"/>
</dbReference>
<dbReference type="Gene3D" id="6.10.250.3170">
    <property type="match status" value="1"/>
</dbReference>
<evidence type="ECO:0000313" key="4">
    <source>
        <dbReference type="WBParaSite" id="PSAMB.scaffold488size49556.g6429.t1"/>
    </source>
</evidence>
<protein>
    <recommendedName>
        <fullName evidence="2">PEHE domain-containing protein</fullName>
    </recommendedName>
</protein>
<feature type="compositionally biased region" description="Basic and acidic residues" evidence="1">
    <location>
        <begin position="131"/>
        <end position="142"/>
    </location>
</feature>
<proteinExistence type="predicted"/>
<feature type="region of interest" description="Disordered" evidence="1">
    <location>
        <begin position="89"/>
        <end position="156"/>
    </location>
</feature>
<accession>A0A914WQB1</accession>
<dbReference type="Proteomes" id="UP000887566">
    <property type="component" value="Unplaced"/>
</dbReference>
<evidence type="ECO:0000259" key="2">
    <source>
        <dbReference type="PROSITE" id="PS52052"/>
    </source>
</evidence>
<dbReference type="AlphaFoldDB" id="A0A914WQB1"/>
<name>A0A914WQB1_9BILA</name>
<sequence length="257" mass="30180">MSLYSRLHPKAGHNLIDMSRDGADQLLNDGLMLLTALNHKDLSSVDALGRLTRSQHRALEELQRRYADQQCENERLKEQVDLLQRRLERSERRARKSPVVQPCDSSKKRSVPPSEETYLRKRLRSGPNEPTKARSSERDEATASRSSNDPLGLNDVPRVVDVPTFRHKRMEPLRATMRLNEESCDDAVYNKRHEKLERNERQLVRRDRIWQREEYYRQKLLKKNAHDSNTEDDQALKITAIHMCKKLPRDVIKRHCS</sequence>
<keyword evidence="3" id="KW-1185">Reference proteome</keyword>
<organism evidence="3 4">
    <name type="scientific">Plectus sambesii</name>
    <dbReference type="NCBI Taxonomy" id="2011161"/>
    <lineage>
        <taxon>Eukaryota</taxon>
        <taxon>Metazoa</taxon>
        <taxon>Ecdysozoa</taxon>
        <taxon>Nematoda</taxon>
        <taxon>Chromadorea</taxon>
        <taxon>Plectida</taxon>
        <taxon>Plectina</taxon>
        <taxon>Plectoidea</taxon>
        <taxon>Plectidae</taxon>
        <taxon>Plectus</taxon>
    </lineage>
</organism>
<feature type="domain" description="PEHE" evidence="2">
    <location>
        <begin position="159"/>
        <end position="257"/>
    </location>
</feature>
<evidence type="ECO:0000256" key="1">
    <source>
        <dbReference type="SAM" id="MobiDB-lite"/>
    </source>
</evidence>